<comment type="caution">
    <text evidence="1">The sequence shown here is derived from an EMBL/GenBank/DDBJ whole genome shotgun (WGS) entry which is preliminary data.</text>
</comment>
<gene>
    <name evidence="1" type="ORF">ACIKP7_12345</name>
</gene>
<evidence type="ECO:0000313" key="1">
    <source>
        <dbReference type="EMBL" id="MFJ1338911.1"/>
    </source>
</evidence>
<dbReference type="EMBL" id="JBIUGF010000032">
    <property type="protein sequence ID" value="MFJ1338911.1"/>
    <property type="molecule type" value="Genomic_DNA"/>
</dbReference>
<proteinExistence type="predicted"/>
<protein>
    <submittedName>
        <fullName evidence="1">PilN domain-containing protein</fullName>
    </submittedName>
</protein>
<dbReference type="Proteomes" id="UP001615411">
    <property type="component" value="Unassembled WGS sequence"/>
</dbReference>
<evidence type="ECO:0000313" key="2">
    <source>
        <dbReference type="Proteomes" id="UP001615411"/>
    </source>
</evidence>
<organism evidence="1 2">
    <name type="scientific">Pseudomonas caricapapayae</name>
    <dbReference type="NCBI Taxonomy" id="46678"/>
    <lineage>
        <taxon>Bacteria</taxon>
        <taxon>Pseudomonadati</taxon>
        <taxon>Pseudomonadota</taxon>
        <taxon>Gammaproteobacteria</taxon>
        <taxon>Pseudomonadales</taxon>
        <taxon>Pseudomonadaceae</taxon>
        <taxon>Pseudomonas</taxon>
    </lineage>
</organism>
<sequence>MLALNLLPWREQRRQTGIRRLQGLLLGVGVLAALIVWMTDQLGRQVQQRQMREHASIHQAIERLDAQLAQVAQHKVEQAQVERRLQALEHLQGKRSLLVDLFESLERAVPQGVYLTAVTRDGMHLHIHGLARSGSLVAQLLRNLSSTLGEAEMQQMKAVDEGEAFELNVTMRDVS</sequence>
<keyword evidence="2" id="KW-1185">Reference proteome</keyword>
<name>A0ACC7LWK7_9PSED</name>
<accession>A0ACC7LWK7</accession>
<reference evidence="1" key="1">
    <citation type="submission" date="2024-10" db="EMBL/GenBank/DDBJ databases">
        <title>Aeromonas and Pseudomonas from the Cagarras Archipelago, Rio de Janeiro, Brazil.</title>
        <authorList>
            <person name="Canellas A.L.B."/>
            <person name="Laport M.S."/>
        </authorList>
    </citation>
    <scope>NUCLEOTIDE SEQUENCE</scope>
    <source>
        <strain evidence="1">ACP-7</strain>
    </source>
</reference>